<name>A0A3P3F1P6_9BURK</name>
<evidence type="ECO:0000256" key="3">
    <source>
        <dbReference type="ARBA" id="ARBA00023163"/>
    </source>
</evidence>
<dbReference type="AlphaFoldDB" id="A0A3P3F1P6"/>
<dbReference type="EMBL" id="RXFQ01000002">
    <property type="protein sequence ID" value="RSZ42997.1"/>
    <property type="molecule type" value="Genomic_DNA"/>
</dbReference>
<dbReference type="SUPFAM" id="SSF46689">
    <property type="entry name" value="Homeodomain-like"/>
    <property type="match status" value="1"/>
</dbReference>
<evidence type="ECO:0000313" key="9">
    <source>
        <dbReference type="Proteomes" id="UP000271137"/>
    </source>
</evidence>
<dbReference type="PANTHER" id="PTHR47506">
    <property type="entry name" value="TRANSCRIPTIONAL REGULATORY PROTEIN"/>
    <property type="match status" value="1"/>
</dbReference>
<dbReference type="Gene3D" id="1.10.357.10">
    <property type="entry name" value="Tetracycline Repressor, domain 2"/>
    <property type="match status" value="1"/>
</dbReference>
<dbReference type="InterPro" id="IPR009057">
    <property type="entry name" value="Homeodomain-like_sf"/>
</dbReference>
<feature type="compositionally biased region" description="Basic residues" evidence="5">
    <location>
        <begin position="224"/>
        <end position="234"/>
    </location>
</feature>
<reference evidence="8 9" key="2">
    <citation type="submission" date="2018-12" db="EMBL/GenBank/DDBJ databases">
        <title>The genome sequences of strain 502.</title>
        <authorList>
            <person name="Gao J."/>
            <person name="Sun J."/>
        </authorList>
    </citation>
    <scope>NUCLEOTIDE SEQUENCE [LARGE SCALE GENOMIC DNA]</scope>
    <source>
        <strain evidence="8 9">502</strain>
    </source>
</reference>
<evidence type="ECO:0000313" key="10">
    <source>
        <dbReference type="Proteomes" id="UP000271590"/>
    </source>
</evidence>
<feature type="compositionally biased region" description="Low complexity" evidence="5">
    <location>
        <begin position="210"/>
        <end position="223"/>
    </location>
</feature>
<keyword evidence="2 4" id="KW-0238">DNA-binding</keyword>
<sequence>MSPTTARKRLTREESRAQTRERLVETAQQLFVANGYGGASIRDIADKAGYSQGAFYSNFSSKEDVLLELLRRHMEAEAAQLFKVMGNEQQEPGQMLAELEAWASTLNHDADWCMLSIELQLHANRSRSFAAEYQKVWNKHRSELGGVIGQLFDKLGRTPPAAPDELAAAFMALSHGLALQRISTRPDPSGRLIMVFLRGLIAGAAGAEDPGTTAAASAGSPARAPRKRAPKARR</sequence>
<dbReference type="GO" id="GO:0003677">
    <property type="term" value="F:DNA binding"/>
    <property type="evidence" value="ECO:0007669"/>
    <property type="project" value="UniProtKB-UniRule"/>
</dbReference>
<evidence type="ECO:0000259" key="6">
    <source>
        <dbReference type="PROSITE" id="PS50977"/>
    </source>
</evidence>
<comment type="caution">
    <text evidence="7">The sequence shown here is derived from an EMBL/GenBank/DDBJ whole genome shotgun (WGS) entry which is preliminary data.</text>
</comment>
<evidence type="ECO:0000313" key="8">
    <source>
        <dbReference type="EMBL" id="RSZ42997.1"/>
    </source>
</evidence>
<dbReference type="PANTHER" id="PTHR47506:SF6">
    <property type="entry name" value="HTH-TYPE TRANSCRIPTIONAL REPRESSOR NEMR"/>
    <property type="match status" value="1"/>
</dbReference>
<dbReference type="Pfam" id="PF00440">
    <property type="entry name" value="TetR_N"/>
    <property type="match status" value="1"/>
</dbReference>
<proteinExistence type="predicted"/>
<evidence type="ECO:0000256" key="5">
    <source>
        <dbReference type="SAM" id="MobiDB-lite"/>
    </source>
</evidence>
<keyword evidence="3" id="KW-0804">Transcription</keyword>
<dbReference type="PROSITE" id="PS50977">
    <property type="entry name" value="HTH_TETR_2"/>
    <property type="match status" value="1"/>
</dbReference>
<dbReference type="RefSeq" id="WP_124956358.1">
    <property type="nucleotide sequence ID" value="NZ_CBFHCE010000012.1"/>
</dbReference>
<reference evidence="7 10" key="1">
    <citation type="submission" date="2018-11" db="EMBL/GenBank/DDBJ databases">
        <title>The genome of Variovorax sp T529.</title>
        <authorList>
            <person name="Gao J."/>
        </authorList>
    </citation>
    <scope>NUCLEOTIDE SEQUENCE [LARGE SCALE GENOMIC DNA]</scope>
    <source>
        <strain evidence="7 10">T529</strain>
    </source>
</reference>
<organism evidence="7 10">
    <name type="scientific">Variovorax beijingensis</name>
    <dbReference type="NCBI Taxonomy" id="2496117"/>
    <lineage>
        <taxon>Bacteria</taxon>
        <taxon>Pseudomonadati</taxon>
        <taxon>Pseudomonadota</taxon>
        <taxon>Betaproteobacteria</taxon>
        <taxon>Burkholderiales</taxon>
        <taxon>Comamonadaceae</taxon>
        <taxon>Variovorax</taxon>
    </lineage>
</organism>
<dbReference type="PRINTS" id="PR00455">
    <property type="entry name" value="HTHTETR"/>
</dbReference>
<dbReference type="InterPro" id="IPR001647">
    <property type="entry name" value="HTH_TetR"/>
</dbReference>
<evidence type="ECO:0000256" key="2">
    <source>
        <dbReference type="ARBA" id="ARBA00023125"/>
    </source>
</evidence>
<dbReference type="Proteomes" id="UP000271590">
    <property type="component" value="Unassembled WGS sequence"/>
</dbReference>
<accession>A0A3P3F1P6</accession>
<gene>
    <name evidence="7" type="ORF">EH244_01720</name>
    <name evidence="8" type="ORF">EJO66_04245</name>
</gene>
<feature type="region of interest" description="Disordered" evidence="5">
    <location>
        <begin position="208"/>
        <end position="234"/>
    </location>
</feature>
<protein>
    <submittedName>
        <fullName evidence="7">TetR/AcrR family transcriptional regulator</fullName>
    </submittedName>
</protein>
<evidence type="ECO:0000256" key="1">
    <source>
        <dbReference type="ARBA" id="ARBA00023015"/>
    </source>
</evidence>
<evidence type="ECO:0000256" key="4">
    <source>
        <dbReference type="PROSITE-ProRule" id="PRU00335"/>
    </source>
</evidence>
<dbReference type="SUPFAM" id="SSF48498">
    <property type="entry name" value="Tetracyclin repressor-like, C-terminal domain"/>
    <property type="match status" value="1"/>
</dbReference>
<feature type="DNA-binding region" description="H-T-H motif" evidence="4">
    <location>
        <begin position="40"/>
        <end position="59"/>
    </location>
</feature>
<keyword evidence="1" id="KW-0805">Transcription regulation</keyword>
<dbReference type="InterPro" id="IPR036271">
    <property type="entry name" value="Tet_transcr_reg_TetR-rel_C_sf"/>
</dbReference>
<dbReference type="Proteomes" id="UP000271137">
    <property type="component" value="Unassembled WGS sequence"/>
</dbReference>
<evidence type="ECO:0000313" key="7">
    <source>
        <dbReference type="EMBL" id="RRH92563.1"/>
    </source>
</evidence>
<feature type="domain" description="HTH tetR-type" evidence="6">
    <location>
        <begin position="17"/>
        <end position="77"/>
    </location>
</feature>
<dbReference type="EMBL" id="RQXU01000001">
    <property type="protein sequence ID" value="RRH92563.1"/>
    <property type="molecule type" value="Genomic_DNA"/>
</dbReference>
<keyword evidence="9" id="KW-1185">Reference proteome</keyword>